<evidence type="ECO:0000259" key="2">
    <source>
        <dbReference type="Pfam" id="PF21836"/>
    </source>
</evidence>
<feature type="region of interest" description="Disordered" evidence="1">
    <location>
        <begin position="335"/>
        <end position="368"/>
    </location>
</feature>
<accession>A0A243RWG3</accession>
<dbReference type="RefSeq" id="WP_086603604.1">
    <property type="nucleotide sequence ID" value="NZ_NGFN01000209.1"/>
</dbReference>
<protein>
    <recommendedName>
        <fullName evidence="2">DUF6895 domain-containing protein</fullName>
    </recommendedName>
</protein>
<dbReference type="InterPro" id="IPR054190">
    <property type="entry name" value="DUF6895"/>
</dbReference>
<name>A0A243RWG3_9ACTN</name>
<reference evidence="3 4" key="1">
    <citation type="submission" date="2017-05" db="EMBL/GenBank/DDBJ databases">
        <title>Biotechnological potential of actinobacteria isolated from South African environments.</title>
        <authorList>
            <person name="Le Roes-Hill M."/>
            <person name="Prins A."/>
            <person name="Durrell K.A."/>
        </authorList>
    </citation>
    <scope>NUCLEOTIDE SEQUENCE [LARGE SCALE GENOMIC DNA]</scope>
    <source>
        <strain evidence="3 4">HMC13</strain>
    </source>
</reference>
<feature type="domain" description="DUF6895" evidence="2">
    <location>
        <begin position="26"/>
        <end position="327"/>
    </location>
</feature>
<evidence type="ECO:0000313" key="3">
    <source>
        <dbReference type="EMBL" id="OUC99536.1"/>
    </source>
</evidence>
<dbReference type="EMBL" id="NGFN01000209">
    <property type="protein sequence ID" value="OUC99536.1"/>
    <property type="molecule type" value="Genomic_DNA"/>
</dbReference>
<evidence type="ECO:0000313" key="4">
    <source>
        <dbReference type="Proteomes" id="UP000195105"/>
    </source>
</evidence>
<gene>
    <name evidence="3" type="ORF">CA983_27860</name>
</gene>
<organism evidence="3 4">
    <name type="scientific">Streptomyces swartbergensis</name>
    <dbReference type="NCBI Taxonomy" id="487165"/>
    <lineage>
        <taxon>Bacteria</taxon>
        <taxon>Bacillati</taxon>
        <taxon>Actinomycetota</taxon>
        <taxon>Actinomycetes</taxon>
        <taxon>Kitasatosporales</taxon>
        <taxon>Streptomycetaceae</taxon>
        <taxon>Streptomyces</taxon>
    </lineage>
</organism>
<evidence type="ECO:0000256" key="1">
    <source>
        <dbReference type="SAM" id="MobiDB-lite"/>
    </source>
</evidence>
<dbReference type="Pfam" id="PF21836">
    <property type="entry name" value="DUF6895"/>
    <property type="match status" value="1"/>
</dbReference>
<comment type="caution">
    <text evidence="3">The sequence shown here is derived from an EMBL/GenBank/DDBJ whole genome shotgun (WGS) entry which is preliminary data.</text>
</comment>
<dbReference type="Proteomes" id="UP000195105">
    <property type="component" value="Unassembled WGS sequence"/>
</dbReference>
<sequence>MSAPPARADGPGTAGPGDSAVPLLTGVVRWLEDHLAWFDPDQWERLLPRRPFRPGALLELLGFLRLLDRAGHPRVPVPGALREGALSLAERVVDDPGFATSLRRADPYFPYHLNLVALLGILGRPRPALREDCLALLAVGAGGHTRPYKPVLNRLELRWFLDRAGLPAPPGLPGTAVLYAQSLPGLGPDPLSLDDSETYAFTHALFYATDFGAHALPPGGSDAGSLLEAVRLLLGVNLTRSHLDLVAELLLCADLLRPALPRHRDATGDDPVARGWAALAGAQRPDGAVPGPVHRPEKMSELAGEKAEAYLFGTCYHTTLAAGLAAAVRLGRRPGEGRVAPWPEPDRGTPQESALDPATPPDAAPGSDEIRRWAATVRATAAGASEQERAAWSARLDPLLVLCAQRYDRPALDAVLGAVRALGQGGTPLAQSVSALLSAGWCAPAPGATGPARRA</sequence>
<dbReference type="AlphaFoldDB" id="A0A243RWG3"/>
<keyword evidence="4" id="KW-1185">Reference proteome</keyword>
<proteinExistence type="predicted"/>